<name>A0A1G7RLJ2_9BACL</name>
<evidence type="ECO:0000313" key="1">
    <source>
        <dbReference type="EMBL" id="SDG11651.1"/>
    </source>
</evidence>
<dbReference type="EMBL" id="FNBG01000026">
    <property type="protein sequence ID" value="SDG11651.1"/>
    <property type="molecule type" value="Genomic_DNA"/>
</dbReference>
<dbReference type="Proteomes" id="UP000198972">
    <property type="component" value="Unassembled WGS sequence"/>
</dbReference>
<dbReference type="RefSeq" id="WP_091234359.1">
    <property type="nucleotide sequence ID" value="NZ_FNBG01000026.1"/>
</dbReference>
<protein>
    <recommendedName>
        <fullName evidence="3">Phosphatidylinositol kinase</fullName>
    </recommendedName>
</protein>
<dbReference type="OrthoDB" id="2943863at2"/>
<dbReference type="AlphaFoldDB" id="A0A1G7RLJ2"/>
<proteinExistence type="predicted"/>
<reference evidence="1 2" key="1">
    <citation type="submission" date="2016-10" db="EMBL/GenBank/DDBJ databases">
        <authorList>
            <person name="de Groot N.N."/>
        </authorList>
    </citation>
    <scope>NUCLEOTIDE SEQUENCE [LARGE SCALE GENOMIC DNA]</scope>
    <source>
        <strain evidence="1 2">DSM 28129</strain>
    </source>
</reference>
<evidence type="ECO:0008006" key="3">
    <source>
        <dbReference type="Google" id="ProtNLM"/>
    </source>
</evidence>
<gene>
    <name evidence="1" type="ORF">SAMN04488542_12659</name>
</gene>
<accession>A0A1G7RLJ2</accession>
<keyword evidence="2" id="KW-1185">Reference proteome</keyword>
<evidence type="ECO:0000313" key="2">
    <source>
        <dbReference type="Proteomes" id="UP000198972"/>
    </source>
</evidence>
<organism evidence="1 2">
    <name type="scientific">Fontibacillus panacisegetis</name>
    <dbReference type="NCBI Taxonomy" id="670482"/>
    <lineage>
        <taxon>Bacteria</taxon>
        <taxon>Bacillati</taxon>
        <taxon>Bacillota</taxon>
        <taxon>Bacilli</taxon>
        <taxon>Bacillales</taxon>
        <taxon>Paenibacillaceae</taxon>
        <taxon>Fontibacillus</taxon>
    </lineage>
</organism>
<sequence>MNANDYQQISWSCMNKYVGVTTTDGQSHDGFIAHVDQQYVTLAIPSNEMVDRLSGLPVQESTYRQFGFHPGFFPRRRFFFRRIPFFGIRDFFLLPFFI</sequence>